<name>A0AAN6GPM8_9BASI</name>
<accession>A0AAN6GPM8</accession>
<dbReference type="Proteomes" id="UP001176517">
    <property type="component" value="Unassembled WGS sequence"/>
</dbReference>
<keyword evidence="2" id="KW-0863">Zinc-finger</keyword>
<gene>
    <name evidence="7" type="ORF">OC846_004450</name>
</gene>
<evidence type="ECO:0000256" key="2">
    <source>
        <dbReference type="ARBA" id="ARBA00022771"/>
    </source>
</evidence>
<evidence type="ECO:0000313" key="8">
    <source>
        <dbReference type="Proteomes" id="UP001176517"/>
    </source>
</evidence>
<dbReference type="InterPro" id="IPR013083">
    <property type="entry name" value="Znf_RING/FYVE/PHD"/>
</dbReference>
<dbReference type="GO" id="GO:0008270">
    <property type="term" value="F:zinc ion binding"/>
    <property type="evidence" value="ECO:0007669"/>
    <property type="project" value="UniProtKB-KW"/>
</dbReference>
<proteinExistence type="predicted"/>
<organism evidence="7 8">
    <name type="scientific">Tilletia horrida</name>
    <dbReference type="NCBI Taxonomy" id="155126"/>
    <lineage>
        <taxon>Eukaryota</taxon>
        <taxon>Fungi</taxon>
        <taxon>Dikarya</taxon>
        <taxon>Basidiomycota</taxon>
        <taxon>Ustilaginomycotina</taxon>
        <taxon>Exobasidiomycetes</taxon>
        <taxon>Tilletiales</taxon>
        <taxon>Tilletiaceae</taxon>
        <taxon>Tilletia</taxon>
    </lineage>
</organism>
<dbReference type="PROSITE" id="PS51157">
    <property type="entry name" value="ZF_UBR"/>
    <property type="match status" value="1"/>
</dbReference>
<dbReference type="CDD" id="cd19677">
    <property type="entry name" value="UBR-box_UBR7"/>
    <property type="match status" value="1"/>
</dbReference>
<evidence type="ECO:0000256" key="3">
    <source>
        <dbReference type="ARBA" id="ARBA00022833"/>
    </source>
</evidence>
<feature type="compositionally biased region" description="Low complexity" evidence="5">
    <location>
        <begin position="8"/>
        <end position="33"/>
    </location>
</feature>
<feature type="zinc finger region" description="UBR-type" evidence="4">
    <location>
        <begin position="67"/>
        <end position="141"/>
    </location>
</feature>
<keyword evidence="3" id="KW-0862">Zinc</keyword>
<feature type="domain" description="UBR-type" evidence="6">
    <location>
        <begin position="67"/>
        <end position="141"/>
    </location>
</feature>
<dbReference type="PANTHER" id="PTHR13513:SF9">
    <property type="entry name" value="E3 UBIQUITIN-PROTEIN LIGASE UBR7-RELATED"/>
    <property type="match status" value="1"/>
</dbReference>
<dbReference type="GO" id="GO:0005737">
    <property type="term" value="C:cytoplasm"/>
    <property type="evidence" value="ECO:0007669"/>
    <property type="project" value="TreeGrafter"/>
</dbReference>
<feature type="region of interest" description="Disordered" evidence="5">
    <location>
        <begin position="305"/>
        <end position="374"/>
    </location>
</feature>
<comment type="caution">
    <text evidence="7">The sequence shown here is derived from an EMBL/GenBank/DDBJ whole genome shotgun (WGS) entry which is preliminary data.</text>
</comment>
<keyword evidence="1" id="KW-0479">Metal-binding</keyword>
<dbReference type="InterPro" id="IPR040204">
    <property type="entry name" value="UBR7"/>
</dbReference>
<keyword evidence="8" id="KW-1185">Reference proteome</keyword>
<feature type="region of interest" description="Disordered" evidence="5">
    <location>
        <begin position="1"/>
        <end position="37"/>
    </location>
</feature>
<dbReference type="PANTHER" id="PTHR13513">
    <property type="entry name" value="E3 UBIQUITIN-PROTEIN LIGASE UBR7"/>
    <property type="match status" value="1"/>
</dbReference>
<dbReference type="Gene3D" id="3.30.40.10">
    <property type="entry name" value="Zinc/RING finger domain, C3HC4 (zinc finger)"/>
    <property type="match status" value="1"/>
</dbReference>
<sequence>MSAPAKQPAPGSADPQPSAPSSSTLPDPSLAAPALPPTEVGFTAQDLIDRQSQLEREAHEAFPYRVSRCTYENGPSRQLVFACRTCSPEGKVGVCAACSVSCHAEHELVELFYRRNFQCDCGTIKSNATEETTQACTLREPPHAIDNEANVYDHTFRGEFCYCERGKVYNPHEEKETMFQCLVCEDWLHETCTTLKKPGADAQGMTESATAADDIPSLLDHDLFEHIICDACVRMHKDVLWPYAGTRGWIFAAPKQTMEQAISKPGSDAIEGVWDQEPVRTLTDGTDSWLVFGLPAGSLSSDAVVPNKAEGASDPTVPASQKRALSPEAGAGNDDEGQARKKAKTDGEPSISEEAAESPKCRKPQRNLPDLTHDQPANVRVDLFMMPSFRERICRCENCLPAWAALPFVLEEEETLSPPPTSTPSESGSTYSLGMAALNHLPREKMLTALNHYQDFRAKLFEMLQPFAESGQTVDEETIRAFSARIMNRNAEQ</sequence>
<evidence type="ECO:0000313" key="7">
    <source>
        <dbReference type="EMBL" id="KAK0548501.1"/>
    </source>
</evidence>
<reference evidence="7" key="1">
    <citation type="journal article" date="2023" name="PhytoFront">
        <title>Draft Genome Resources of Seven Strains of Tilletia horrida, Causal Agent of Kernel Smut of Rice.</title>
        <authorList>
            <person name="Khanal S."/>
            <person name="Antony Babu S."/>
            <person name="Zhou X.G."/>
        </authorList>
    </citation>
    <scope>NUCLEOTIDE SEQUENCE</scope>
    <source>
        <strain evidence="7">TX6</strain>
    </source>
</reference>
<dbReference type="EMBL" id="JAPDMZ010000134">
    <property type="protein sequence ID" value="KAK0548501.1"/>
    <property type="molecule type" value="Genomic_DNA"/>
</dbReference>
<dbReference type="InterPro" id="IPR047506">
    <property type="entry name" value="UBR7-like_UBR-box"/>
</dbReference>
<evidence type="ECO:0000259" key="6">
    <source>
        <dbReference type="PROSITE" id="PS51157"/>
    </source>
</evidence>
<dbReference type="AlphaFoldDB" id="A0AAN6GPM8"/>
<evidence type="ECO:0000256" key="4">
    <source>
        <dbReference type="PROSITE-ProRule" id="PRU00508"/>
    </source>
</evidence>
<dbReference type="SMART" id="SM00396">
    <property type="entry name" value="ZnF_UBR1"/>
    <property type="match status" value="1"/>
</dbReference>
<dbReference type="GO" id="GO:0061630">
    <property type="term" value="F:ubiquitin protein ligase activity"/>
    <property type="evidence" value="ECO:0007669"/>
    <property type="project" value="InterPro"/>
</dbReference>
<dbReference type="Pfam" id="PF02207">
    <property type="entry name" value="zf-UBR"/>
    <property type="match status" value="1"/>
</dbReference>
<evidence type="ECO:0000256" key="1">
    <source>
        <dbReference type="ARBA" id="ARBA00022723"/>
    </source>
</evidence>
<dbReference type="InterPro" id="IPR003126">
    <property type="entry name" value="Znf_UBR"/>
</dbReference>
<protein>
    <recommendedName>
        <fullName evidence="6">UBR-type domain-containing protein</fullName>
    </recommendedName>
</protein>
<evidence type="ECO:0000256" key="5">
    <source>
        <dbReference type="SAM" id="MobiDB-lite"/>
    </source>
</evidence>